<dbReference type="InterPro" id="IPR024079">
    <property type="entry name" value="MetalloPept_cat_dom_sf"/>
</dbReference>
<sequence length="364" mass="41092">MASYFTHVALSAVIPSSVQGNTSSLPARDIPFFPLIPDVPAGWVLNDLDSVPECSSDDPENPSQECFQALDVRAQGYMWINTKTCTTPQNQALTRAFRHAYTIIAASEDFPTKESHQQAAAYYMGPDWETEEYKNRLTSNVKRAVTFHSDTVNNYVTISCNDPRKQCAKKFNKKFVGGYAWVKKHWLWWDWHYINMCDIFFTSVEEFDKRLRDIRDNVADGNYQFADDASWLQTTGSYLLHEMMHTRIIDNSPPDPHITDESVDPDQSEKGLAAYMPYYVRMLAKRRPVNGGGARRASTNADSYVQMMNGHLPLVVPTPKKPAEGQEEDPSEPDPTVANDLPVMVDLGTLADDVDVALAFDVIF</sequence>
<dbReference type="Proteomes" id="UP000664132">
    <property type="component" value="Unassembled WGS sequence"/>
</dbReference>
<dbReference type="AlphaFoldDB" id="A0A8H7W6B4"/>
<reference evidence="2" key="1">
    <citation type="submission" date="2021-02" db="EMBL/GenBank/DDBJ databases">
        <title>Genome sequence Cadophora malorum strain M34.</title>
        <authorList>
            <person name="Stefanovic E."/>
            <person name="Vu D."/>
            <person name="Scully C."/>
            <person name="Dijksterhuis J."/>
            <person name="Roader J."/>
            <person name="Houbraken J."/>
        </authorList>
    </citation>
    <scope>NUCLEOTIDE SEQUENCE</scope>
    <source>
        <strain evidence="2">M34</strain>
    </source>
</reference>
<dbReference type="EMBL" id="JAFJYH010000121">
    <property type="protein sequence ID" value="KAG4418750.1"/>
    <property type="molecule type" value="Genomic_DNA"/>
</dbReference>
<keyword evidence="3" id="KW-1185">Reference proteome</keyword>
<proteinExistence type="predicted"/>
<name>A0A8H7W6B4_9HELO</name>
<gene>
    <name evidence="2" type="ORF">IFR04_008112</name>
</gene>
<evidence type="ECO:0000313" key="2">
    <source>
        <dbReference type="EMBL" id="KAG4418750.1"/>
    </source>
</evidence>
<protein>
    <recommendedName>
        <fullName evidence="4">Lysine-specific metallo-endopeptidase domain-containing protein</fullName>
    </recommendedName>
</protein>
<dbReference type="OrthoDB" id="1896086at2759"/>
<dbReference type="GO" id="GO:0008237">
    <property type="term" value="F:metallopeptidase activity"/>
    <property type="evidence" value="ECO:0007669"/>
    <property type="project" value="InterPro"/>
</dbReference>
<dbReference type="Gene3D" id="3.40.390.10">
    <property type="entry name" value="Collagenase (Catalytic Domain)"/>
    <property type="match status" value="1"/>
</dbReference>
<accession>A0A8H7W6B4</accession>
<evidence type="ECO:0008006" key="4">
    <source>
        <dbReference type="Google" id="ProtNLM"/>
    </source>
</evidence>
<feature type="region of interest" description="Disordered" evidence="1">
    <location>
        <begin position="313"/>
        <end position="339"/>
    </location>
</feature>
<evidence type="ECO:0000256" key="1">
    <source>
        <dbReference type="SAM" id="MobiDB-lite"/>
    </source>
</evidence>
<organism evidence="2 3">
    <name type="scientific">Cadophora malorum</name>
    <dbReference type="NCBI Taxonomy" id="108018"/>
    <lineage>
        <taxon>Eukaryota</taxon>
        <taxon>Fungi</taxon>
        <taxon>Dikarya</taxon>
        <taxon>Ascomycota</taxon>
        <taxon>Pezizomycotina</taxon>
        <taxon>Leotiomycetes</taxon>
        <taxon>Helotiales</taxon>
        <taxon>Ploettnerulaceae</taxon>
        <taxon>Cadophora</taxon>
    </lineage>
</organism>
<evidence type="ECO:0000313" key="3">
    <source>
        <dbReference type="Proteomes" id="UP000664132"/>
    </source>
</evidence>
<comment type="caution">
    <text evidence="2">The sequence shown here is derived from an EMBL/GenBank/DDBJ whole genome shotgun (WGS) entry which is preliminary data.</text>
</comment>